<dbReference type="EMBL" id="JBHSZH010000005">
    <property type="protein sequence ID" value="MFC7081335.1"/>
    <property type="molecule type" value="Genomic_DNA"/>
</dbReference>
<feature type="transmembrane region" description="Helical" evidence="1">
    <location>
        <begin position="12"/>
        <end position="32"/>
    </location>
</feature>
<sequence length="305" mass="35262">MAVSRIFNKFTLFDIFGNLIPGTIVLAAFVSISPMEDVTNIASAPLGTQFLLGIIAFSLGHVIQQHASEAAGQRETFKYTILSARSYDQSPSTELEDYEGNRKRLYLPYYAWNEYVTTRLRNYVGRSLVGRMVVFPARLYRSVVEAILLVKVKKDEPLPDNRLASKVWMICKKKYRLDKNYDNYGDLLHLISSDLENHGTSRALRFQAIRNFQRGMWIACFYASVLYFWVAFSGVLPAWFYQPFSLVGIRPWTPAIIDIWSPVWTLSVLTGLVSYSFWELKEKYEEEFIEYLFTDYVTSQSEELS</sequence>
<protein>
    <submittedName>
        <fullName evidence="2">Uncharacterized protein</fullName>
    </submittedName>
</protein>
<keyword evidence="1" id="KW-0472">Membrane</keyword>
<evidence type="ECO:0000313" key="2">
    <source>
        <dbReference type="EMBL" id="MFC7081335.1"/>
    </source>
</evidence>
<reference evidence="2 3" key="1">
    <citation type="journal article" date="2019" name="Int. J. Syst. Evol. Microbiol.">
        <title>The Global Catalogue of Microorganisms (GCM) 10K type strain sequencing project: providing services to taxonomists for standard genome sequencing and annotation.</title>
        <authorList>
            <consortium name="The Broad Institute Genomics Platform"/>
            <consortium name="The Broad Institute Genome Sequencing Center for Infectious Disease"/>
            <person name="Wu L."/>
            <person name="Ma J."/>
        </authorList>
    </citation>
    <scope>NUCLEOTIDE SEQUENCE [LARGE SCALE GENOMIC DNA]</scope>
    <source>
        <strain evidence="2 3">DT72</strain>
    </source>
</reference>
<gene>
    <name evidence="2" type="ORF">ACFQJ6_15720</name>
</gene>
<name>A0ABD5WNN1_9EURY</name>
<proteinExistence type="predicted"/>
<keyword evidence="1" id="KW-0812">Transmembrane</keyword>
<dbReference type="RefSeq" id="WP_382210017.1">
    <property type="nucleotide sequence ID" value="NZ_JBHSZH010000005.1"/>
</dbReference>
<feature type="transmembrane region" description="Helical" evidence="1">
    <location>
        <begin position="259"/>
        <end position="278"/>
    </location>
</feature>
<feature type="transmembrane region" description="Helical" evidence="1">
    <location>
        <begin position="44"/>
        <end position="63"/>
    </location>
</feature>
<comment type="caution">
    <text evidence="2">The sequence shown here is derived from an EMBL/GenBank/DDBJ whole genome shotgun (WGS) entry which is preliminary data.</text>
</comment>
<feature type="transmembrane region" description="Helical" evidence="1">
    <location>
        <begin position="215"/>
        <end position="239"/>
    </location>
</feature>
<evidence type="ECO:0000313" key="3">
    <source>
        <dbReference type="Proteomes" id="UP001596407"/>
    </source>
</evidence>
<evidence type="ECO:0000256" key="1">
    <source>
        <dbReference type="SAM" id="Phobius"/>
    </source>
</evidence>
<dbReference type="Proteomes" id="UP001596407">
    <property type="component" value="Unassembled WGS sequence"/>
</dbReference>
<accession>A0ABD5WNN1</accession>
<dbReference type="AlphaFoldDB" id="A0ABD5WNN1"/>
<organism evidence="2 3">
    <name type="scientific">Halorussus caseinilyticus</name>
    <dbReference type="NCBI Taxonomy" id="3034025"/>
    <lineage>
        <taxon>Archaea</taxon>
        <taxon>Methanobacteriati</taxon>
        <taxon>Methanobacteriota</taxon>
        <taxon>Stenosarchaea group</taxon>
        <taxon>Halobacteria</taxon>
        <taxon>Halobacteriales</taxon>
        <taxon>Haladaptataceae</taxon>
        <taxon>Halorussus</taxon>
    </lineage>
</organism>
<keyword evidence="3" id="KW-1185">Reference proteome</keyword>
<keyword evidence="1" id="KW-1133">Transmembrane helix</keyword>